<feature type="transmembrane region" description="Helical" evidence="4">
    <location>
        <begin position="35"/>
        <end position="57"/>
    </location>
</feature>
<keyword evidence="4" id="KW-1133">Transmembrane helix</keyword>
<feature type="transmembrane region" description="Helical" evidence="4">
    <location>
        <begin position="182"/>
        <end position="199"/>
    </location>
</feature>
<evidence type="ECO:0000259" key="5">
    <source>
        <dbReference type="PROSITE" id="PS51006"/>
    </source>
</evidence>
<feature type="transmembrane region" description="Helical" evidence="4">
    <location>
        <begin position="338"/>
        <end position="359"/>
    </location>
</feature>
<dbReference type="GO" id="GO:0006596">
    <property type="term" value="P:polyamine biosynthetic process"/>
    <property type="evidence" value="ECO:0007669"/>
    <property type="project" value="UniProtKB-KW"/>
</dbReference>
<feature type="transmembrane region" description="Helical" evidence="4">
    <location>
        <begin position="265"/>
        <end position="287"/>
    </location>
</feature>
<comment type="similarity">
    <text evidence="1">Belongs to the spermidine/spermine synthase family.</text>
</comment>
<feature type="transmembrane region" description="Helical" evidence="4">
    <location>
        <begin position="69"/>
        <end position="88"/>
    </location>
</feature>
<dbReference type="InterPro" id="IPR029063">
    <property type="entry name" value="SAM-dependent_MTases_sf"/>
</dbReference>
<feature type="transmembrane region" description="Helical" evidence="4">
    <location>
        <begin position="371"/>
        <end position="396"/>
    </location>
</feature>
<evidence type="ECO:0000256" key="4">
    <source>
        <dbReference type="SAM" id="Phobius"/>
    </source>
</evidence>
<evidence type="ECO:0000256" key="1">
    <source>
        <dbReference type="ARBA" id="ARBA00007867"/>
    </source>
</evidence>
<evidence type="ECO:0000256" key="2">
    <source>
        <dbReference type="ARBA" id="ARBA00022679"/>
    </source>
</evidence>
<feature type="transmembrane region" description="Helical" evidence="4">
    <location>
        <begin position="232"/>
        <end position="253"/>
    </location>
</feature>
<dbReference type="Pfam" id="PF01564">
    <property type="entry name" value="Spermine_synth"/>
    <property type="match status" value="1"/>
</dbReference>
<dbReference type="SUPFAM" id="SSF53335">
    <property type="entry name" value="S-adenosyl-L-methionine-dependent methyltransferases"/>
    <property type="match status" value="1"/>
</dbReference>
<keyword evidence="4" id="KW-0812">Transmembrane</keyword>
<feature type="transmembrane region" description="Helical" evidence="4">
    <location>
        <begin position="299"/>
        <end position="318"/>
    </location>
</feature>
<accession>A0A3B1DLK1</accession>
<proteinExistence type="inferred from homology"/>
<dbReference type="PANTHER" id="PTHR43317:SF1">
    <property type="entry name" value="THERMOSPERMINE SYNTHASE ACAULIS5"/>
    <property type="match status" value="1"/>
</dbReference>
<keyword evidence="2" id="KW-0808">Transferase</keyword>
<feature type="transmembrane region" description="Helical" evidence="4">
    <location>
        <begin position="402"/>
        <end position="419"/>
    </location>
</feature>
<keyword evidence="4" id="KW-0472">Membrane</keyword>
<feature type="domain" description="PABS" evidence="5">
    <location>
        <begin position="442"/>
        <end position="636"/>
    </location>
</feature>
<feature type="transmembrane region" description="Helical" evidence="4">
    <location>
        <begin position="426"/>
        <end position="444"/>
    </location>
</feature>
<feature type="transmembrane region" description="Helical" evidence="4">
    <location>
        <begin position="114"/>
        <end position="135"/>
    </location>
</feature>
<organism evidence="6">
    <name type="scientific">hydrothermal vent metagenome</name>
    <dbReference type="NCBI Taxonomy" id="652676"/>
    <lineage>
        <taxon>unclassified sequences</taxon>
        <taxon>metagenomes</taxon>
        <taxon>ecological metagenomes</taxon>
    </lineage>
</organism>
<evidence type="ECO:0000256" key="3">
    <source>
        <dbReference type="ARBA" id="ARBA00023115"/>
    </source>
</evidence>
<reference evidence="6" key="1">
    <citation type="submission" date="2018-06" db="EMBL/GenBank/DDBJ databases">
        <authorList>
            <person name="Zhirakovskaya E."/>
        </authorList>
    </citation>
    <scope>NUCLEOTIDE SEQUENCE</scope>
</reference>
<gene>
    <name evidence="6" type="ORF">MNBD_NITROSPIRAE01-1342</name>
</gene>
<dbReference type="NCBIfam" id="NF037959">
    <property type="entry name" value="MFS_SpdSyn"/>
    <property type="match status" value="1"/>
</dbReference>
<evidence type="ECO:0000313" key="6">
    <source>
        <dbReference type="EMBL" id="VAX29557.1"/>
    </source>
</evidence>
<dbReference type="EMBL" id="UOGF01000052">
    <property type="protein sequence ID" value="VAX29557.1"/>
    <property type="molecule type" value="Genomic_DNA"/>
</dbReference>
<sequence length="954" mass="105378">MTRLLCTIFLISGSSALMFEALWFRQAGLAFGNSIWASSLVLSGFMGGLALGNALAIREKGRLTRPIAFYAYLELLIGLSGIVLVYLLPHLGQWFAPLFQSISDQPWVLNGLRLFFAFLLLLIPSTAMGLTLPVLTKALSTQDPIFGRVLGKLYGWNTLGALLGVLLTEFVLIEAIGIHATAWFAGILNVCVAVIALRLDKGMRVSKSSKPDQVSAQKLAPVQGRTATLFRFLSAAFLSGFCLLALEIIWFRFLMLFISGHSTSFSVILGIVLAGIASGGFTASALLKKQPRFATQGTTAAFILSVLCILSYALFPYIVKPYTQAVITQVGGILNIGIPLMFPVSFMSGIFFTLIGTAMRAHLSNETVTTGALTLANTTGAALGAFSGGFLLLPIFGMERSLFFMAALYCLIGLLLMSGKARVSRISYLGAGLAAVGILIFPMGDMEKYHLRVPSQRLISSDGVGVIKETREGLIETITYLEQRWLDKPLFHRLITNSYSMSSTDFRSRRYMKLFVYWPLAVHPDPKDALLISYGVGSTAKALTDSKGLEKIDIVDISRDILEMNDNAYPEPTTLPLNDPRVSVYIEDARYFLQTTDQSFDLITAEPPPPEVAGVVNLYTREYFQLLYDRLNEGGIATYWLPLHAMDAMSVKGILRAFCDVFEDCSLWHGQWLDLMIVGTRNAEGPVSDAIFMKQWQDPVVSKELIDVGLERPEQLGSLFIGDAAYLNEITQGAPPLVDNFPKRVKSSSESRMGLVKLIDQWMDINAAQARFIKSPLIARLWPERLRQDSLAYFAFQDILNQHWFGFRDPKMPVIVDIDRVLNSSSLKTLPLWLMGSNADFQRIVNAATPEEKEDPMMQVHLALGQMAARDYESAIVSLQLAGADERLKGDAFSYTVYALSSLGRRAEAQALVKKEMGEFLKNQKGKNGPPPPLSPFWSWMKDARGIDPFAETE</sequence>
<dbReference type="InterPro" id="IPR030374">
    <property type="entry name" value="PABS"/>
</dbReference>
<feature type="transmembrane region" description="Helical" evidence="4">
    <location>
        <begin position="156"/>
        <end position="176"/>
    </location>
</feature>
<dbReference type="CDD" id="cd02440">
    <property type="entry name" value="AdoMet_MTases"/>
    <property type="match status" value="1"/>
</dbReference>
<protein>
    <recommendedName>
        <fullName evidence="5">PABS domain-containing protein</fullName>
    </recommendedName>
</protein>
<dbReference type="Gene3D" id="3.40.50.150">
    <property type="entry name" value="Vaccinia Virus protein VP39"/>
    <property type="match status" value="1"/>
</dbReference>
<name>A0A3B1DLK1_9ZZZZ</name>
<keyword evidence="3" id="KW-0620">Polyamine biosynthesis</keyword>
<dbReference type="GO" id="GO:0016740">
    <property type="term" value="F:transferase activity"/>
    <property type="evidence" value="ECO:0007669"/>
    <property type="project" value="UniProtKB-KW"/>
</dbReference>
<dbReference type="PANTHER" id="PTHR43317">
    <property type="entry name" value="THERMOSPERMINE SYNTHASE ACAULIS5"/>
    <property type="match status" value="1"/>
</dbReference>
<dbReference type="PROSITE" id="PS51006">
    <property type="entry name" value="PABS_2"/>
    <property type="match status" value="1"/>
</dbReference>
<dbReference type="AlphaFoldDB" id="A0A3B1DLK1"/>